<proteinExistence type="inferred from homology"/>
<feature type="region of interest" description="Disordered" evidence="8">
    <location>
        <begin position="1446"/>
        <end position="1465"/>
    </location>
</feature>
<dbReference type="Gene3D" id="3.30.70.600">
    <property type="entry name" value="Ribosomal protein S10 domain"/>
    <property type="match status" value="1"/>
</dbReference>
<dbReference type="EMBL" id="KQ435775">
    <property type="protein sequence ID" value="KOX74981.1"/>
    <property type="molecule type" value="Genomic_DNA"/>
</dbReference>
<feature type="compositionally biased region" description="Basic and acidic residues" evidence="8">
    <location>
        <begin position="823"/>
        <end position="834"/>
    </location>
</feature>
<reference evidence="10 11" key="1">
    <citation type="submission" date="2015-07" db="EMBL/GenBank/DDBJ databases">
        <title>The genome of Melipona quadrifasciata.</title>
        <authorList>
            <person name="Pan H."/>
            <person name="Kapheim K."/>
        </authorList>
    </citation>
    <scope>NUCLEOTIDE SEQUENCE [LARGE SCALE GENOMIC DNA]</scope>
    <source>
        <strain evidence="10">0111107301</strain>
        <tissue evidence="10">Whole body</tissue>
    </source>
</reference>
<evidence type="ECO:0000256" key="8">
    <source>
        <dbReference type="SAM" id="MobiDB-lite"/>
    </source>
</evidence>
<feature type="region of interest" description="Disordered" evidence="8">
    <location>
        <begin position="1259"/>
        <end position="1296"/>
    </location>
</feature>
<feature type="compositionally biased region" description="Basic and acidic residues" evidence="8">
    <location>
        <begin position="749"/>
        <end position="760"/>
    </location>
</feature>
<feature type="compositionally biased region" description="Polar residues" evidence="8">
    <location>
        <begin position="1190"/>
        <end position="1206"/>
    </location>
</feature>
<dbReference type="Gene3D" id="2.40.50.1070">
    <property type="match status" value="1"/>
</dbReference>
<keyword evidence="5" id="KW-0687">Ribonucleoprotein</keyword>
<dbReference type="PANTHER" id="PTHR13334">
    <property type="entry name" value="MITOCHONDRIAL 28S RIBOSOMAL PROTEIN S10"/>
    <property type="match status" value="1"/>
</dbReference>
<feature type="compositionally biased region" description="Low complexity" evidence="8">
    <location>
        <begin position="1099"/>
        <end position="1113"/>
    </location>
</feature>
<dbReference type="OrthoDB" id="10250660at2759"/>
<dbReference type="PANTHER" id="PTHR13334:SF4">
    <property type="entry name" value="SMALL RIBOSOMAL SUBUNIT PROTEIN US10M"/>
    <property type="match status" value="1"/>
</dbReference>
<evidence type="ECO:0000256" key="6">
    <source>
        <dbReference type="ARBA" id="ARBA00035261"/>
    </source>
</evidence>
<keyword evidence="3 10" id="KW-0689">Ribosomal protein</keyword>
<feature type="compositionally biased region" description="Polar residues" evidence="8">
    <location>
        <begin position="1382"/>
        <end position="1404"/>
    </location>
</feature>
<evidence type="ECO:0000313" key="10">
    <source>
        <dbReference type="EMBL" id="KOX74981.1"/>
    </source>
</evidence>
<dbReference type="InterPro" id="IPR040055">
    <property type="entry name" value="Ribosomal_uS10m"/>
</dbReference>
<feature type="compositionally biased region" description="Low complexity" evidence="8">
    <location>
        <begin position="1269"/>
        <end position="1288"/>
    </location>
</feature>
<comment type="similarity">
    <text evidence="2">Belongs to the universal ribosomal protein uS10 family.</text>
</comment>
<comment type="subcellular location">
    <subcellularLocation>
        <location evidence="1">Mitochondrion</location>
    </subcellularLocation>
</comment>
<feature type="compositionally biased region" description="Low complexity" evidence="8">
    <location>
        <begin position="183"/>
        <end position="208"/>
    </location>
</feature>
<dbReference type="GO" id="GO:0005763">
    <property type="term" value="C:mitochondrial small ribosomal subunit"/>
    <property type="evidence" value="ECO:0007669"/>
    <property type="project" value="InterPro"/>
</dbReference>
<gene>
    <name evidence="10" type="ORF">WN51_12665</name>
</gene>
<feature type="domain" description="Small ribosomal subunit protein uS10" evidence="9">
    <location>
        <begin position="1625"/>
        <end position="1723"/>
    </location>
</feature>
<evidence type="ECO:0000259" key="9">
    <source>
        <dbReference type="SMART" id="SM01403"/>
    </source>
</evidence>
<dbReference type="SUPFAM" id="SSF54999">
    <property type="entry name" value="Ribosomal protein S10"/>
    <property type="match status" value="1"/>
</dbReference>
<keyword evidence="11" id="KW-1185">Reference proteome</keyword>
<sequence length="1741" mass="201179">MHLDDALTLSHMSKSFTSGTTYARDYSFPIGQFTVQTVGLARRFCPLAISSSYSYSSASFSCSSSTSSTYSTTFWVCAVPFRFRAKGTLLRENSGAVTIEGENYEIVDECIEEEDTFNNGPHKSVKNTDIEKQFTLNESIEQYESENKKENTVMVDNENVTLKKEKDSDIEKDKDNIEKNEKIPNINSADNALSNNSSSNDNSQNNISDAENKCLQQSNVESIDFTADITLDQLDQQKDITDEDVLLHLDEIENIVLDPTDFQMQKESESEKNTRDQFFRTENKFIEQSNSDKNINVDEKITCAVNKEIKQETKSTKSEKHDWYEKKLIEKETIIKERLSKVAKVLGISYPCYEKWLEYEEKINGSPLCKLKQPRRCCLDKPYTNRWKFICNKKEICEPITDTDNSDNSFKNKKIVWKLEPTGAWGVNINNDSQFPPFVLRAVKIFEDFLQTTEQLISETSKNVNFFDDVSIDVELKKDVNNEGRQNWLWLVVRCNSMDELMLFATGENVSRCTMDRLKQVYESGPGKDCNVKSLYCKSTNKYDDTAVTDTTFLVGSEALDEIVGGLKVQLAPKTNFWSNTAGAENVANAVIDFLAPSPKTTVLEIGCGIGLIGLMMASVNYKNIFLLSNLILEMSTSHRSRFSIRIINANTNIGRAIEVMTALRKIPSLKRIVMITTLTKQSVRAILELARPGDHNSHGSPFIPIVACVVDTLPIGPHFEAVILLQRRMINKFNQTWFQKTMGEYSKNPEVKSNQEKIDQQNSNQIDKKISSKSTELQTKINFRKSLIKNPAKKSKTSVKKTFYVKQENPSIRNKFNRKRSHSPDKGETPAKKLANKFDKLSVKPWHSDLTTKKNKEWDTEDPQLYINPFHEKKMREPPKEQIDLREKLSHNRLDTDIAQTLKEHQALLEVAKEKLSGPAPTFDMNTAKQLQSMLNIVLEQTNKLQSQLPRSVWDRIASPGNMNSAQRENRQDDSLLKGRYVQEMGSQDILITMPNKKFLNNEEPATKPRKYHNLPLLEPTTIMPPAIAIDPSKEEKPFRVTPERFTRSFRVEVNEDRDNKAFERNRWNEIENMKRPISPMRRQTSPPKHRMTPPPKRLSSSKRPLLSLPRRPCSPPRRHFSPLHRPTSPMYRQRSPIRLREISPSQRPMSPRRMSPLRQPLSPRRLSPRRIEMNMHRPMSPFRYQVSPRQMSPMRSTISPSRKQSPMKRPMSPQRRQISSPNRMISLNKQEMLLSRRQPMPQERQQILTMRRAELPHRSIFEHPTLSRQSPQRQQSPQRRQISPSRFIEDWDGPSRGAIEQTWARPVERISEQNVWRGEKTSTFNNSWEKIECNDKRRKIFNQEKRETVKNPLRNDTWNNSGNIWKSKQQIYTKPMMKETWSSNSNNRWSATSMPSSNNDNWNIRGKESLSTCAESWMDNKNQDRWESLNIKDSWKHCDKEDLNDLPEDAKDPWGDDGTTDLKDRSFKLESTNTSNTWMRESEQQRGNSWTSKYNTDNWQNKGSSFATKSQWQNNDNQNIGESRWFSQNDIEKKPTSSGWQNGNTIGSWKFQNSNFQSQQNSNDVSNITENLAKTLQEPENLNEKLKESKTSIKSAPEILIEASDENTSSVSTEVDKLYKKLEIEVRGNDAAVLKSYGEFAVMTANHLDIIVGKHVAIRKPVFERLTVLKSVHVHKKHRVQYETRTYYRYLDFFNLTGSTADTYLEYIERNLPEGVAMKVTKVELQTLPETVRQAQSSQ</sequence>
<dbReference type="InterPro" id="IPR029063">
    <property type="entry name" value="SAM-dependent_MTases_sf"/>
</dbReference>
<keyword evidence="4" id="KW-0496">Mitochondrion</keyword>
<evidence type="ECO:0000256" key="7">
    <source>
        <dbReference type="ARBA" id="ARBA00035544"/>
    </source>
</evidence>
<feature type="region of interest" description="Disordered" evidence="8">
    <location>
        <begin position="145"/>
        <end position="208"/>
    </location>
</feature>
<evidence type="ECO:0000256" key="3">
    <source>
        <dbReference type="ARBA" id="ARBA00022980"/>
    </source>
</evidence>
<feature type="compositionally biased region" description="Low complexity" evidence="8">
    <location>
        <begin position="1145"/>
        <end position="1165"/>
    </location>
</feature>
<dbReference type="SMART" id="SM01403">
    <property type="entry name" value="Ribosomal_S10"/>
    <property type="match status" value="1"/>
</dbReference>
<organism evidence="10 11">
    <name type="scientific">Melipona quadrifasciata</name>
    <dbReference type="NCBI Taxonomy" id="166423"/>
    <lineage>
        <taxon>Eukaryota</taxon>
        <taxon>Metazoa</taxon>
        <taxon>Ecdysozoa</taxon>
        <taxon>Arthropoda</taxon>
        <taxon>Hexapoda</taxon>
        <taxon>Insecta</taxon>
        <taxon>Pterygota</taxon>
        <taxon>Neoptera</taxon>
        <taxon>Endopterygota</taxon>
        <taxon>Hymenoptera</taxon>
        <taxon>Apocrita</taxon>
        <taxon>Aculeata</taxon>
        <taxon>Apoidea</taxon>
        <taxon>Anthophila</taxon>
        <taxon>Apidae</taxon>
        <taxon>Melipona</taxon>
    </lineage>
</organism>
<dbReference type="Proteomes" id="UP000053105">
    <property type="component" value="Unassembled WGS sequence"/>
</dbReference>
<feature type="compositionally biased region" description="Basic and acidic residues" evidence="8">
    <location>
        <begin position="161"/>
        <end position="182"/>
    </location>
</feature>
<evidence type="ECO:0000313" key="11">
    <source>
        <dbReference type="Proteomes" id="UP000053105"/>
    </source>
</evidence>
<name>A0A0N0BGM1_9HYME</name>
<feature type="region of interest" description="Disordered" evidence="8">
    <location>
        <begin position="814"/>
        <end position="834"/>
    </location>
</feature>
<dbReference type="Pfam" id="PF00338">
    <property type="entry name" value="Ribosomal_S10"/>
    <property type="match status" value="1"/>
</dbReference>
<evidence type="ECO:0000256" key="1">
    <source>
        <dbReference type="ARBA" id="ARBA00004173"/>
    </source>
</evidence>
<dbReference type="InterPro" id="IPR027486">
    <property type="entry name" value="Ribosomal_uS10_dom"/>
</dbReference>
<evidence type="ECO:0000256" key="5">
    <source>
        <dbReference type="ARBA" id="ARBA00023274"/>
    </source>
</evidence>
<feature type="region of interest" description="Disordered" evidence="8">
    <location>
        <begin position="1382"/>
        <end position="1405"/>
    </location>
</feature>
<evidence type="ECO:0000256" key="4">
    <source>
        <dbReference type="ARBA" id="ARBA00023128"/>
    </source>
</evidence>
<dbReference type="STRING" id="166423.A0A0N0BGM1"/>
<dbReference type="InterPro" id="IPR036838">
    <property type="entry name" value="Ribosomal_uS10_dom_sf"/>
</dbReference>
<accession>A0A0N0BGM1</accession>
<dbReference type="Gene3D" id="3.40.50.150">
    <property type="entry name" value="Vaccinia Virus protein VP39"/>
    <property type="match status" value="1"/>
</dbReference>
<feature type="region of interest" description="Disordered" evidence="8">
    <location>
        <begin position="1076"/>
        <end position="1165"/>
    </location>
</feature>
<dbReference type="SUPFAM" id="SSF53335">
    <property type="entry name" value="S-adenosyl-L-methionine-dependent methyltransferases"/>
    <property type="match status" value="1"/>
</dbReference>
<feature type="region of interest" description="Disordered" evidence="8">
    <location>
        <begin position="749"/>
        <end position="772"/>
    </location>
</feature>
<protein>
    <recommendedName>
        <fullName evidence="6">Small ribosomal subunit protein uS10m</fullName>
    </recommendedName>
    <alternativeName>
        <fullName evidence="7">28S ribosomal protein S10, mitochondrial</fullName>
    </alternativeName>
</protein>
<feature type="region of interest" description="Disordered" evidence="8">
    <location>
        <begin position="1190"/>
        <end position="1219"/>
    </location>
</feature>
<evidence type="ECO:0000256" key="2">
    <source>
        <dbReference type="ARBA" id="ARBA00007102"/>
    </source>
</evidence>